<gene>
    <name evidence="1" type="ORF">KHQ06_22565</name>
</gene>
<organism evidence="1 2">
    <name type="scientific">Nocardia tengchongensis</name>
    <dbReference type="NCBI Taxonomy" id="2055889"/>
    <lineage>
        <taxon>Bacteria</taxon>
        <taxon>Bacillati</taxon>
        <taxon>Actinomycetota</taxon>
        <taxon>Actinomycetes</taxon>
        <taxon>Mycobacteriales</taxon>
        <taxon>Nocardiaceae</taxon>
        <taxon>Nocardia</taxon>
    </lineage>
</organism>
<evidence type="ECO:0000313" key="1">
    <source>
        <dbReference type="EMBL" id="QVI19216.1"/>
    </source>
</evidence>
<dbReference type="InterPro" id="IPR045660">
    <property type="entry name" value="DUF6390"/>
</dbReference>
<evidence type="ECO:0000313" key="2">
    <source>
        <dbReference type="Proteomes" id="UP000683310"/>
    </source>
</evidence>
<proteinExistence type="predicted"/>
<dbReference type="Proteomes" id="UP000683310">
    <property type="component" value="Chromosome"/>
</dbReference>
<name>A0ABX8CIW1_9NOCA</name>
<accession>A0ABX8CIW1</accession>
<sequence>MFARYAYAPNALGYCGPPDTAGLRGGSSAAVRATAPLFSGAWPYLCVLATLTGIDDPLDARLVESYWLGGGIGAALDPAEFGAALLDRIGPIAGQYWEHLGTGLAAEAAPNHSFHVFGVYPWSRLLDPAGKGPALRILDDCRISWGRVIDVDRSQVLIRSPSLTWNGLSLSLSRPEDRSLAMWEDGYAAVPDLEVGDLVATHWNHLCGRLWPEQSAALETSTLRQIRVTNERLAHDRAASSARR</sequence>
<protein>
    <submittedName>
        <fullName evidence="1">Uncharacterized protein</fullName>
    </submittedName>
</protein>
<dbReference type="Pfam" id="PF19927">
    <property type="entry name" value="DUF6390"/>
    <property type="match status" value="1"/>
</dbReference>
<reference evidence="1 2" key="1">
    <citation type="submission" date="2021-04" db="EMBL/GenBank/DDBJ databases">
        <title>Nocardia tengchongensis.</title>
        <authorList>
            <person name="Zhuang k."/>
            <person name="Ran Y."/>
            <person name="Li W."/>
        </authorList>
    </citation>
    <scope>NUCLEOTIDE SEQUENCE [LARGE SCALE GENOMIC DNA]</scope>
    <source>
        <strain evidence="1 2">CFH S0057</strain>
    </source>
</reference>
<dbReference type="RefSeq" id="WP_213555250.1">
    <property type="nucleotide sequence ID" value="NZ_JBHZDI010000053.1"/>
</dbReference>
<dbReference type="EMBL" id="CP074371">
    <property type="protein sequence ID" value="QVI19216.1"/>
    <property type="molecule type" value="Genomic_DNA"/>
</dbReference>
<keyword evidence="2" id="KW-1185">Reference proteome</keyword>